<dbReference type="Proteomes" id="UP000319783">
    <property type="component" value="Unassembled WGS sequence"/>
</dbReference>
<name>A0A533QDV4_9BACT</name>
<reference evidence="1 2" key="1">
    <citation type="submission" date="2019-04" db="EMBL/GenBank/DDBJ databases">
        <title>Genome of a novel bacterium Candidatus Jettenia ecosi reconstructed from metagenome of an anammox bioreactor.</title>
        <authorList>
            <person name="Mardanov A.V."/>
            <person name="Beletsky A.V."/>
            <person name="Ravin N.V."/>
            <person name="Botchkova E.A."/>
            <person name="Litti Y.V."/>
            <person name="Nozhevnikova A.N."/>
        </authorList>
    </citation>
    <scope>NUCLEOTIDE SEQUENCE [LARGE SCALE GENOMIC DNA]</scope>
    <source>
        <strain evidence="1">J2</strain>
    </source>
</reference>
<organism evidence="1 2">
    <name type="scientific">Candidatus Jettenia ecosi</name>
    <dbReference type="NCBI Taxonomy" id="2494326"/>
    <lineage>
        <taxon>Bacteria</taxon>
        <taxon>Pseudomonadati</taxon>
        <taxon>Planctomycetota</taxon>
        <taxon>Candidatus Brocadiia</taxon>
        <taxon>Candidatus Brocadiales</taxon>
        <taxon>Candidatus Brocadiaceae</taxon>
        <taxon>Candidatus Jettenia</taxon>
    </lineage>
</organism>
<protein>
    <submittedName>
        <fullName evidence="1">Serine phosphatase RsbU, regulator of sigma subunit</fullName>
    </submittedName>
</protein>
<sequence>MHLAAIPLEILVGIFIVERFLEKREKKEKRRMLMFIKSYLFRSEMLNLFIANFNALKFPAITMVKIKNATLEELKQMRKEANTIEYKSPETMEPVIMEYVKAEHVWHNFRERAITYNFEEIFQDMIYILHFVYDVKLFKDNNPDNFFIYEAEKKVLIMEKVKKVLGGGIRKFLDYAIELKEKQPDMFYDLISNYELSSQIRFPQNEDREQTKV</sequence>
<evidence type="ECO:0000313" key="1">
    <source>
        <dbReference type="EMBL" id="TLD40881.1"/>
    </source>
</evidence>
<dbReference type="EMBL" id="SULG01000073">
    <property type="protein sequence ID" value="TLD40881.1"/>
    <property type="molecule type" value="Genomic_DNA"/>
</dbReference>
<dbReference type="AlphaFoldDB" id="A0A533QDV4"/>
<proteinExistence type="predicted"/>
<comment type="caution">
    <text evidence="1">The sequence shown here is derived from an EMBL/GenBank/DDBJ whole genome shotgun (WGS) entry which is preliminary data.</text>
</comment>
<accession>A0A533QDV4</accession>
<gene>
    <name evidence="1" type="ORF">JETT_2839</name>
</gene>
<evidence type="ECO:0000313" key="2">
    <source>
        <dbReference type="Proteomes" id="UP000319783"/>
    </source>
</evidence>